<keyword evidence="4 7" id="KW-0812">Transmembrane</keyword>
<dbReference type="GO" id="GO:0055085">
    <property type="term" value="P:transmembrane transport"/>
    <property type="evidence" value="ECO:0007669"/>
    <property type="project" value="InterPro"/>
</dbReference>
<sequence length="360" mass="37444">MRLARRDPGRHGAGRAGVRLSGPRPGRRRGRRPGRRAAASGADAAGGRPGRHWKPRGRPPVSARRPAPAVRRRAPVSAVPAGAALAPPPRRRVRAALRPAILSLALVPVLAAVLAPLVLGEAGLRPDLSARLLPPTLAHPFGTDALGRDMLARTLQGLSVSLRIGLLAATVSAAIALLLALAATLSRMADAAVSLLTDAALSLPHLVALILVAFALGGGAEAVAAAVALTHWPRLARILRAELLAVLRSDYVAASRGFGRSRLFVARAHVLPHLLPQLGVGLVLLFPHAILHEAALTFLGFGLEPSRPAIGVLLADAMRTLSAGRWWLALFPGLALLALALGFETLGSAARRRLDPRGAG</sequence>
<keyword evidence="5 7" id="KW-1133">Transmembrane helix</keyword>
<proteinExistence type="inferred from homology"/>
<evidence type="ECO:0000256" key="2">
    <source>
        <dbReference type="ARBA" id="ARBA00022448"/>
    </source>
</evidence>
<feature type="domain" description="ABC transmembrane type-1" evidence="9">
    <location>
        <begin position="158"/>
        <end position="347"/>
    </location>
</feature>
<keyword evidence="2 7" id="KW-0813">Transport</keyword>
<feature type="compositionally biased region" description="Low complexity" evidence="8">
    <location>
        <begin position="36"/>
        <end position="46"/>
    </location>
</feature>
<feature type="transmembrane region" description="Helical" evidence="7">
    <location>
        <begin position="164"/>
        <end position="185"/>
    </location>
</feature>
<name>A0A3A1WQ48_9HYPH</name>
<evidence type="ECO:0000259" key="9">
    <source>
        <dbReference type="PROSITE" id="PS50928"/>
    </source>
</evidence>
<feature type="transmembrane region" description="Helical" evidence="7">
    <location>
        <begin position="100"/>
        <end position="119"/>
    </location>
</feature>
<dbReference type="OrthoDB" id="9783218at2"/>
<evidence type="ECO:0000313" key="11">
    <source>
        <dbReference type="Proteomes" id="UP000265750"/>
    </source>
</evidence>
<dbReference type="InterPro" id="IPR050366">
    <property type="entry name" value="BP-dependent_transpt_permease"/>
</dbReference>
<feature type="transmembrane region" description="Helical" evidence="7">
    <location>
        <begin position="323"/>
        <end position="343"/>
    </location>
</feature>
<comment type="similarity">
    <text evidence="7">Belongs to the binding-protein-dependent transport system permease family.</text>
</comment>
<dbReference type="PANTHER" id="PTHR43386">
    <property type="entry name" value="OLIGOPEPTIDE TRANSPORT SYSTEM PERMEASE PROTEIN APPC"/>
    <property type="match status" value="1"/>
</dbReference>
<evidence type="ECO:0000256" key="7">
    <source>
        <dbReference type="RuleBase" id="RU363032"/>
    </source>
</evidence>
<dbReference type="InterPro" id="IPR035906">
    <property type="entry name" value="MetI-like_sf"/>
</dbReference>
<feature type="transmembrane region" description="Helical" evidence="7">
    <location>
        <begin position="206"/>
        <end position="229"/>
    </location>
</feature>
<comment type="subcellular location">
    <subcellularLocation>
        <location evidence="1 7">Cell membrane</location>
        <topology evidence="1 7">Multi-pass membrane protein</topology>
    </subcellularLocation>
</comment>
<keyword evidence="6 7" id="KW-0472">Membrane</keyword>
<protein>
    <submittedName>
        <fullName evidence="10">ABC transporter permease</fullName>
    </submittedName>
</protein>
<feature type="compositionally biased region" description="Basic and acidic residues" evidence="8">
    <location>
        <begin position="1"/>
        <end position="10"/>
    </location>
</feature>
<accession>A0A3A1WQ48</accession>
<dbReference type="Gene3D" id="1.10.3720.10">
    <property type="entry name" value="MetI-like"/>
    <property type="match status" value="1"/>
</dbReference>
<dbReference type="InterPro" id="IPR000515">
    <property type="entry name" value="MetI-like"/>
</dbReference>
<dbReference type="PROSITE" id="PS50928">
    <property type="entry name" value="ABC_TM1"/>
    <property type="match status" value="1"/>
</dbReference>
<dbReference type="PANTHER" id="PTHR43386:SF23">
    <property type="entry name" value="ABC TRANSPORTER"/>
    <property type="match status" value="1"/>
</dbReference>
<dbReference type="Pfam" id="PF00528">
    <property type="entry name" value="BPD_transp_1"/>
    <property type="match status" value="1"/>
</dbReference>
<reference evidence="11" key="1">
    <citation type="submission" date="2018-09" db="EMBL/GenBank/DDBJ databases">
        <authorList>
            <person name="Tuo L."/>
        </authorList>
    </citation>
    <scope>NUCLEOTIDE SEQUENCE [LARGE SCALE GENOMIC DNA]</scope>
    <source>
        <strain evidence="11">M2BS4Y-1</strain>
    </source>
</reference>
<organism evidence="10 11">
    <name type="scientific">Aureimonas flava</name>
    <dbReference type="NCBI Taxonomy" id="2320271"/>
    <lineage>
        <taxon>Bacteria</taxon>
        <taxon>Pseudomonadati</taxon>
        <taxon>Pseudomonadota</taxon>
        <taxon>Alphaproteobacteria</taxon>
        <taxon>Hyphomicrobiales</taxon>
        <taxon>Aurantimonadaceae</taxon>
        <taxon>Aureimonas</taxon>
    </lineage>
</organism>
<evidence type="ECO:0000256" key="5">
    <source>
        <dbReference type="ARBA" id="ARBA00022989"/>
    </source>
</evidence>
<feature type="compositionally biased region" description="Low complexity" evidence="8">
    <location>
        <begin position="59"/>
        <end position="85"/>
    </location>
</feature>
<dbReference type="SUPFAM" id="SSF161098">
    <property type="entry name" value="MetI-like"/>
    <property type="match status" value="1"/>
</dbReference>
<feature type="region of interest" description="Disordered" evidence="8">
    <location>
        <begin position="1"/>
        <end position="85"/>
    </location>
</feature>
<evidence type="ECO:0000256" key="6">
    <source>
        <dbReference type="ARBA" id="ARBA00023136"/>
    </source>
</evidence>
<evidence type="ECO:0000256" key="1">
    <source>
        <dbReference type="ARBA" id="ARBA00004651"/>
    </source>
</evidence>
<gene>
    <name evidence="10" type="ORF">D3218_04680</name>
</gene>
<keyword evidence="3" id="KW-1003">Cell membrane</keyword>
<evidence type="ECO:0000256" key="4">
    <source>
        <dbReference type="ARBA" id="ARBA00022692"/>
    </source>
</evidence>
<comment type="caution">
    <text evidence="10">The sequence shown here is derived from an EMBL/GenBank/DDBJ whole genome shotgun (WGS) entry which is preliminary data.</text>
</comment>
<dbReference type="GO" id="GO:0005886">
    <property type="term" value="C:plasma membrane"/>
    <property type="evidence" value="ECO:0007669"/>
    <property type="project" value="UniProtKB-SubCell"/>
</dbReference>
<keyword evidence="11" id="KW-1185">Reference proteome</keyword>
<dbReference type="Proteomes" id="UP000265750">
    <property type="component" value="Unassembled WGS sequence"/>
</dbReference>
<dbReference type="AlphaFoldDB" id="A0A3A1WQ48"/>
<evidence type="ECO:0000256" key="3">
    <source>
        <dbReference type="ARBA" id="ARBA00022475"/>
    </source>
</evidence>
<dbReference type="EMBL" id="QYRN01000002">
    <property type="protein sequence ID" value="RIY02845.1"/>
    <property type="molecule type" value="Genomic_DNA"/>
</dbReference>
<feature type="compositionally biased region" description="Basic residues" evidence="8">
    <location>
        <begin position="25"/>
        <end position="35"/>
    </location>
</feature>
<evidence type="ECO:0000256" key="8">
    <source>
        <dbReference type="SAM" id="MobiDB-lite"/>
    </source>
</evidence>
<evidence type="ECO:0000313" key="10">
    <source>
        <dbReference type="EMBL" id="RIY02845.1"/>
    </source>
</evidence>
<dbReference type="CDD" id="cd06261">
    <property type="entry name" value="TM_PBP2"/>
    <property type="match status" value="1"/>
</dbReference>